<dbReference type="InterPro" id="IPR026893">
    <property type="entry name" value="Tyr/Ser_Pase_IphP-type"/>
</dbReference>
<evidence type="ECO:0000313" key="4">
    <source>
        <dbReference type="Proteomes" id="UP000323856"/>
    </source>
</evidence>
<dbReference type="PROSITE" id="PS00383">
    <property type="entry name" value="TYR_PHOSPHATASE_1"/>
    <property type="match status" value="1"/>
</dbReference>
<reference evidence="3 4" key="1">
    <citation type="submission" date="2019-07" db="EMBL/GenBank/DDBJ databases">
        <title>Analysis of the biochemical properties, biological activity and biotechnological potential of siderophores and biosurfactants produced by Antarctic psychrotolerant bacteria.</title>
        <authorList>
            <person name="Styczynski M."/>
            <person name="Krucon T."/>
            <person name="Decewicz P."/>
            <person name="Dziewit L."/>
        </authorList>
    </citation>
    <scope>NUCLEOTIDE SEQUENCE [LARGE SCALE GENOMIC DNA]</scope>
    <source>
        <strain evidence="3 4">ANT_H27</strain>
    </source>
</reference>
<dbReference type="Gene3D" id="3.90.190.10">
    <property type="entry name" value="Protein tyrosine phosphatase superfamily"/>
    <property type="match status" value="1"/>
</dbReference>
<evidence type="ECO:0000313" key="3">
    <source>
        <dbReference type="EMBL" id="KAA0974179.1"/>
    </source>
</evidence>
<gene>
    <name evidence="3" type="ORF">FQ154_16205</name>
</gene>
<dbReference type="InterPro" id="IPR029021">
    <property type="entry name" value="Prot-tyrosine_phosphatase-like"/>
</dbReference>
<dbReference type="AlphaFoldDB" id="A0A5B0E9L6"/>
<comment type="similarity">
    <text evidence="1">Belongs to the protein-tyrosine phosphatase family.</text>
</comment>
<dbReference type="PROSITE" id="PS50056">
    <property type="entry name" value="TYR_PHOSPHATASE_2"/>
    <property type="match status" value="1"/>
</dbReference>
<dbReference type="PANTHER" id="PTHR31126">
    <property type="entry name" value="TYROSINE-PROTEIN PHOSPHATASE"/>
    <property type="match status" value="1"/>
</dbReference>
<organism evidence="3 4">
    <name type="scientific">Paeniglutamicibacter gangotriensis</name>
    <dbReference type="NCBI Taxonomy" id="254787"/>
    <lineage>
        <taxon>Bacteria</taxon>
        <taxon>Bacillati</taxon>
        <taxon>Actinomycetota</taxon>
        <taxon>Actinomycetes</taxon>
        <taxon>Micrococcales</taxon>
        <taxon>Micrococcaceae</taxon>
        <taxon>Paeniglutamicibacter</taxon>
    </lineage>
</organism>
<dbReference type="GO" id="GO:0004721">
    <property type="term" value="F:phosphoprotein phosphatase activity"/>
    <property type="evidence" value="ECO:0007669"/>
    <property type="project" value="InterPro"/>
</dbReference>
<dbReference type="PANTHER" id="PTHR31126:SF1">
    <property type="entry name" value="TYROSINE SPECIFIC PROTEIN PHOSPHATASES DOMAIN-CONTAINING PROTEIN"/>
    <property type="match status" value="1"/>
</dbReference>
<sequence length="243" mass="25609">MPRTLETTTWVPNLRRVPSVGAGRLFRSAAPSGLCPEGLQELNALGVGTMVDLREPFEVAERPSHIPEAAKLVSVPLYLGPLPVATAIEDVYYLLLIGRGTEIAKAVGTIAAGLPDGVLVHCAAGKDRTGLVIALVLEVAGVPRQSLLDDYVRTARDLPAGYRERVTHELSQTLGETAELQAALRLHLDSPVSVLDGALDMIEARYGSAACYLLAHGLDPADLTILREELAGPGAAAEAGPDL</sequence>
<dbReference type="RefSeq" id="WP_149620533.1">
    <property type="nucleotide sequence ID" value="NZ_VOBL01000020.1"/>
</dbReference>
<dbReference type="OrthoDB" id="1188001at2"/>
<protein>
    <submittedName>
        <fullName evidence="3">Tyrosine-protein phosphatase</fullName>
    </submittedName>
</protein>
<dbReference type="Proteomes" id="UP000323856">
    <property type="component" value="Unassembled WGS sequence"/>
</dbReference>
<evidence type="ECO:0000256" key="1">
    <source>
        <dbReference type="ARBA" id="ARBA00009580"/>
    </source>
</evidence>
<name>A0A5B0E9L6_9MICC</name>
<proteinExistence type="inferred from homology"/>
<dbReference type="Pfam" id="PF13350">
    <property type="entry name" value="Y_phosphatase3"/>
    <property type="match status" value="1"/>
</dbReference>
<dbReference type="SUPFAM" id="SSF52799">
    <property type="entry name" value="(Phosphotyrosine protein) phosphatases II"/>
    <property type="match status" value="1"/>
</dbReference>
<evidence type="ECO:0000259" key="2">
    <source>
        <dbReference type="PROSITE" id="PS50056"/>
    </source>
</evidence>
<comment type="caution">
    <text evidence="3">The sequence shown here is derived from an EMBL/GenBank/DDBJ whole genome shotgun (WGS) entry which is preliminary data.</text>
</comment>
<dbReference type="InterPro" id="IPR000387">
    <property type="entry name" value="Tyr_Pase_dom"/>
</dbReference>
<dbReference type="EMBL" id="VOBL01000020">
    <property type="protein sequence ID" value="KAA0974179.1"/>
    <property type="molecule type" value="Genomic_DNA"/>
</dbReference>
<accession>A0A5B0E9L6</accession>
<dbReference type="InterPro" id="IPR016130">
    <property type="entry name" value="Tyr_Pase_AS"/>
</dbReference>
<feature type="domain" description="Tyrosine specific protein phosphatases" evidence="2">
    <location>
        <begin position="101"/>
        <end position="157"/>
    </location>
</feature>